<reference evidence="1 2" key="1">
    <citation type="journal article" date="2000" name="Nature">
        <title>The genome sequence of the thermoacidophilic scavenger Thermoplasma acidophilum.</title>
        <authorList>
            <person name="Ruepp A."/>
            <person name="Graml W."/>
            <person name="Santos-Martinez M.L."/>
            <person name="Koretke K.K."/>
            <person name="Volker C."/>
            <person name="Mewes H.W."/>
            <person name="Frishman D."/>
            <person name="Stocker S."/>
            <person name="Lupas A.N."/>
            <person name="Baumeister W."/>
        </authorList>
    </citation>
    <scope>NUCLEOTIDE SEQUENCE [LARGE SCALE GENOMIC DNA]</scope>
    <source>
        <strain evidence="2">ATCC 25905 / DSM 1728 / JCM 9062 / NBRC 15155 / AMRC-C165</strain>
    </source>
</reference>
<accession>Q9HK61</accession>
<protein>
    <recommendedName>
        <fullName evidence="3">L-rhamnose mutarotase</fullName>
    </recommendedName>
</protein>
<proteinExistence type="predicted"/>
<dbReference type="HOGENOM" id="CLU_100689_2_0_2"/>
<dbReference type="AlphaFoldDB" id="Q9HK61"/>
<dbReference type="InParanoid" id="Q9HK61"/>
<dbReference type="Gene3D" id="3.30.70.100">
    <property type="match status" value="1"/>
</dbReference>
<dbReference type="PaxDb" id="273075-Ta0744"/>
<dbReference type="InterPro" id="IPR008000">
    <property type="entry name" value="Rham/fucose_mutarotase"/>
</dbReference>
<dbReference type="SUPFAM" id="SSF54909">
    <property type="entry name" value="Dimeric alpha+beta barrel"/>
    <property type="match status" value="1"/>
</dbReference>
<dbReference type="OrthoDB" id="56621at2157"/>
<dbReference type="GO" id="GO:0019301">
    <property type="term" value="P:rhamnose catabolic process"/>
    <property type="evidence" value="ECO:0007669"/>
    <property type="project" value="TreeGrafter"/>
</dbReference>
<keyword evidence="2" id="KW-1185">Reference proteome</keyword>
<evidence type="ECO:0008006" key="3">
    <source>
        <dbReference type="Google" id="ProtNLM"/>
    </source>
</evidence>
<dbReference type="PANTHER" id="PTHR34389">
    <property type="entry name" value="L-RHAMNOSE MUTAROTASE"/>
    <property type="match status" value="1"/>
</dbReference>
<evidence type="ECO:0000313" key="1">
    <source>
        <dbReference type="EMBL" id="CAC11878.1"/>
    </source>
</evidence>
<name>Q9HK61_THEAC</name>
<dbReference type="PANTHER" id="PTHR34389:SF2">
    <property type="entry name" value="L-RHAMNOSE MUTAROTASE"/>
    <property type="match status" value="1"/>
</dbReference>
<dbReference type="RefSeq" id="WP_010901159.1">
    <property type="nucleotide sequence ID" value="NC_002578.1"/>
</dbReference>
<dbReference type="Proteomes" id="UP000001024">
    <property type="component" value="Chromosome"/>
</dbReference>
<gene>
    <name evidence="1" type="ordered locus">Ta0744</name>
</gene>
<dbReference type="GO" id="GO:0016857">
    <property type="term" value="F:racemase and epimerase activity, acting on carbohydrates and derivatives"/>
    <property type="evidence" value="ECO:0007669"/>
    <property type="project" value="InterPro"/>
</dbReference>
<organism evidence="1 2">
    <name type="scientific">Thermoplasma acidophilum (strain ATCC 25905 / DSM 1728 / JCM 9062 / NBRC 15155 / AMRC-C165)</name>
    <dbReference type="NCBI Taxonomy" id="273075"/>
    <lineage>
        <taxon>Archaea</taxon>
        <taxon>Methanobacteriati</taxon>
        <taxon>Thermoplasmatota</taxon>
        <taxon>Thermoplasmata</taxon>
        <taxon>Thermoplasmatales</taxon>
        <taxon>Thermoplasmataceae</taxon>
        <taxon>Thermoplasma</taxon>
    </lineage>
</organism>
<dbReference type="KEGG" id="tac:Ta0744"/>
<sequence>MRYAFHLRLKEGSEEEYTRRHKNVWPEMLDLLKRAGIRNYSIFIDGTDVFGYWECDNPSATLSAINNSEINSKWQTFMSDIIITPPAERTGTGMDEVFYLP</sequence>
<dbReference type="InterPro" id="IPR011008">
    <property type="entry name" value="Dimeric_a/b-barrel"/>
</dbReference>
<evidence type="ECO:0000313" key="2">
    <source>
        <dbReference type="Proteomes" id="UP000001024"/>
    </source>
</evidence>
<dbReference type="Pfam" id="PF05336">
    <property type="entry name" value="rhaM"/>
    <property type="match status" value="1"/>
</dbReference>
<dbReference type="STRING" id="273075.gene:9571960"/>
<dbReference type="EnsemblBacteria" id="CAC11878">
    <property type="protein sequence ID" value="CAC11878"/>
    <property type="gene ID" value="CAC11878"/>
</dbReference>
<dbReference type="EMBL" id="AL445065">
    <property type="protein sequence ID" value="CAC11878.1"/>
    <property type="molecule type" value="Genomic_DNA"/>
</dbReference>
<dbReference type="eggNOG" id="arCOG07391">
    <property type="taxonomic scope" value="Archaea"/>
</dbReference>